<dbReference type="STRING" id="573321.SAMN04488505_106127"/>
<keyword evidence="3" id="KW-0597">Phosphoprotein</keyword>
<dbReference type="Pfam" id="PF00668">
    <property type="entry name" value="Condensation"/>
    <property type="match status" value="3"/>
</dbReference>
<dbReference type="NCBIfam" id="TIGR01733">
    <property type="entry name" value="AA-adenyl-dom"/>
    <property type="match status" value="3"/>
</dbReference>
<evidence type="ECO:0000313" key="6">
    <source>
        <dbReference type="Proteomes" id="UP000198984"/>
    </source>
</evidence>
<evidence type="ECO:0000256" key="2">
    <source>
        <dbReference type="ARBA" id="ARBA00022450"/>
    </source>
</evidence>
<gene>
    <name evidence="5" type="ORF">SAMN04488505_106127</name>
</gene>
<dbReference type="InterPro" id="IPR010071">
    <property type="entry name" value="AA_adenyl_dom"/>
</dbReference>
<dbReference type="EMBL" id="FOBB01000006">
    <property type="protein sequence ID" value="SEM78144.1"/>
    <property type="molecule type" value="Genomic_DNA"/>
</dbReference>
<dbReference type="InterPro" id="IPR001242">
    <property type="entry name" value="Condensation_dom"/>
</dbReference>
<dbReference type="SMART" id="SM00823">
    <property type="entry name" value="PKS_PP"/>
    <property type="match status" value="2"/>
</dbReference>
<dbReference type="InterPro" id="IPR020806">
    <property type="entry name" value="PKS_PP-bd"/>
</dbReference>
<dbReference type="CDD" id="cd19531">
    <property type="entry name" value="LCL_NRPS-like"/>
    <property type="match status" value="3"/>
</dbReference>
<dbReference type="Gene3D" id="3.30.559.10">
    <property type="entry name" value="Chloramphenicol acetyltransferase-like domain"/>
    <property type="match status" value="3"/>
</dbReference>
<evidence type="ECO:0000313" key="5">
    <source>
        <dbReference type="EMBL" id="SEM78144.1"/>
    </source>
</evidence>
<protein>
    <submittedName>
        <fullName evidence="5">Amino acid adenylation domain-containing protein</fullName>
    </submittedName>
</protein>
<dbReference type="SUPFAM" id="SSF47336">
    <property type="entry name" value="ACP-like"/>
    <property type="match status" value="3"/>
</dbReference>
<dbReference type="Pfam" id="PF00501">
    <property type="entry name" value="AMP-binding"/>
    <property type="match status" value="3"/>
</dbReference>
<dbReference type="Pfam" id="PF00550">
    <property type="entry name" value="PP-binding"/>
    <property type="match status" value="3"/>
</dbReference>
<dbReference type="PROSITE" id="PS50075">
    <property type="entry name" value="CARRIER"/>
    <property type="match status" value="3"/>
</dbReference>
<comment type="cofactor">
    <cofactor evidence="1">
        <name>pantetheine 4'-phosphate</name>
        <dbReference type="ChEBI" id="CHEBI:47942"/>
    </cofactor>
</comment>
<dbReference type="CDD" id="cd05930">
    <property type="entry name" value="A_NRPS"/>
    <property type="match status" value="3"/>
</dbReference>
<feature type="domain" description="Carrier" evidence="4">
    <location>
        <begin position="2781"/>
        <end position="2858"/>
    </location>
</feature>
<dbReference type="PANTHER" id="PTHR45527:SF1">
    <property type="entry name" value="FATTY ACID SYNTHASE"/>
    <property type="match status" value="1"/>
</dbReference>
<keyword evidence="6" id="KW-1185">Reference proteome</keyword>
<dbReference type="RefSeq" id="WP_089917453.1">
    <property type="nucleotide sequence ID" value="NZ_FOBB01000006.1"/>
</dbReference>
<dbReference type="FunFam" id="1.10.1200.10:FF:000005">
    <property type="entry name" value="Nonribosomal peptide synthetase 1"/>
    <property type="match status" value="1"/>
</dbReference>
<dbReference type="GO" id="GO:0003824">
    <property type="term" value="F:catalytic activity"/>
    <property type="evidence" value="ECO:0007669"/>
    <property type="project" value="InterPro"/>
</dbReference>
<dbReference type="SUPFAM" id="SSF56801">
    <property type="entry name" value="Acetyl-CoA synthetase-like"/>
    <property type="match status" value="3"/>
</dbReference>
<dbReference type="Gene3D" id="3.40.50.12780">
    <property type="entry name" value="N-terminal domain of ligase-like"/>
    <property type="match status" value="3"/>
</dbReference>
<dbReference type="InterPro" id="IPR000873">
    <property type="entry name" value="AMP-dep_synth/lig_dom"/>
</dbReference>
<dbReference type="GO" id="GO:0005737">
    <property type="term" value="C:cytoplasm"/>
    <property type="evidence" value="ECO:0007669"/>
    <property type="project" value="TreeGrafter"/>
</dbReference>
<accession>A0A1H8B7P0</accession>
<dbReference type="GO" id="GO:0043041">
    <property type="term" value="P:amino acid activation for nonribosomal peptide biosynthetic process"/>
    <property type="evidence" value="ECO:0007669"/>
    <property type="project" value="TreeGrafter"/>
</dbReference>
<dbReference type="InterPro" id="IPR045851">
    <property type="entry name" value="AMP-bd_C_sf"/>
</dbReference>
<dbReference type="FunFam" id="3.40.50.980:FF:000001">
    <property type="entry name" value="Non-ribosomal peptide synthetase"/>
    <property type="match status" value="2"/>
</dbReference>
<dbReference type="InterPro" id="IPR042099">
    <property type="entry name" value="ANL_N_sf"/>
</dbReference>
<dbReference type="GO" id="GO:0044550">
    <property type="term" value="P:secondary metabolite biosynthetic process"/>
    <property type="evidence" value="ECO:0007669"/>
    <property type="project" value="TreeGrafter"/>
</dbReference>
<dbReference type="Gene3D" id="3.30.559.30">
    <property type="entry name" value="Nonribosomal peptide synthetase, condensation domain"/>
    <property type="match status" value="4"/>
</dbReference>
<dbReference type="Proteomes" id="UP000198984">
    <property type="component" value="Unassembled WGS sequence"/>
</dbReference>
<evidence type="ECO:0000256" key="1">
    <source>
        <dbReference type="ARBA" id="ARBA00001957"/>
    </source>
</evidence>
<dbReference type="InterPro" id="IPR036736">
    <property type="entry name" value="ACP-like_sf"/>
</dbReference>
<dbReference type="InterPro" id="IPR023213">
    <property type="entry name" value="CAT-like_dom_sf"/>
</dbReference>
<feature type="domain" description="Carrier" evidence="4">
    <location>
        <begin position="1734"/>
        <end position="1809"/>
    </location>
</feature>
<dbReference type="FunFam" id="2.30.38.10:FF:000001">
    <property type="entry name" value="Non-ribosomal peptide synthetase PvdI"/>
    <property type="match status" value="1"/>
</dbReference>
<keyword evidence="2" id="KW-0596">Phosphopantetheine</keyword>
<name>A0A1H8B7P0_9BACT</name>
<dbReference type="InterPro" id="IPR009081">
    <property type="entry name" value="PP-bd_ACP"/>
</dbReference>
<dbReference type="SUPFAM" id="SSF52777">
    <property type="entry name" value="CoA-dependent acyltransferases"/>
    <property type="match status" value="6"/>
</dbReference>
<dbReference type="Gene3D" id="3.30.300.30">
    <property type="match status" value="3"/>
</dbReference>
<dbReference type="InterPro" id="IPR025110">
    <property type="entry name" value="AMP-bd_C"/>
</dbReference>
<dbReference type="Pfam" id="PF13193">
    <property type="entry name" value="AMP-binding_C"/>
    <property type="match status" value="1"/>
</dbReference>
<dbReference type="Gene3D" id="1.10.1200.10">
    <property type="entry name" value="ACP-like"/>
    <property type="match status" value="3"/>
</dbReference>
<dbReference type="SMART" id="SM01294">
    <property type="entry name" value="PKS_PP_betabranch"/>
    <property type="match status" value="1"/>
</dbReference>
<dbReference type="NCBIfam" id="NF003417">
    <property type="entry name" value="PRK04813.1"/>
    <property type="match status" value="3"/>
</dbReference>
<organism evidence="5 6">
    <name type="scientific">Chitinophaga rupis</name>
    <dbReference type="NCBI Taxonomy" id="573321"/>
    <lineage>
        <taxon>Bacteria</taxon>
        <taxon>Pseudomonadati</taxon>
        <taxon>Bacteroidota</taxon>
        <taxon>Chitinophagia</taxon>
        <taxon>Chitinophagales</taxon>
        <taxon>Chitinophagaceae</taxon>
        <taxon>Chitinophaga</taxon>
    </lineage>
</organism>
<sequence>METVIKKIIDNYWIGKLGGRTLVNTTPPVTATQTCSAFIANREISYFNKLTAGNDTAAFTVLLAVYNILAQRYFGECELIAARGLLYAFNTIGRKTVKDHLQEVKEEVQHVYKYAAYDGPHPLEAYAAYGFAYNDKAAVLPCSFIVNKQEAGLELVLNFSEDLLEPSVADHFLQNMQRWITGLSAYINEPATTIPLISEEERQVLLNVFNNTQKPVSKAQTLVTVFEAQVQESPDNTAVIFNDTSLTYRQLNETANQFAAYIQQTYNITAGNLVGIKLQRSEQLLIAILGALKAGAAYVPMDVDYPAERLAYIEQDSQCRLVVDDKVLNGFKAQQPQFAKENREQHSRAADLAYIIYTSGTTGKPKGVMITHSNAVEFIHWAQSEFDASVFEVVYAATSHCFDLSVFEMFYTLSAGRKIRLLHNALEIGKYLQQDTGILLNTVPSAMRSLLDEGHDLKNVRCINLAGEPFPVDIAKRLTQPDVEVRNLYGPSEDTTYSTCYKLSGKTYKTIPIGKPVSNTQVYILDDHLQLLPVGVIGKLYISGAGLSKGYLNRPELNKEKFISNPYKDGALMYDTGDLARWMPDGNIEFSGRKDHQLKLRGYRIEPGEIENAMLAFSGNILQAVVDQKDQLLAGYYVANVPVDTALLREYLGAQLPAYMVPAHFIQLPSIPLSVNGKVDRKALQALSWNAPVTSSNVFPRNAEEEQLAAIWQEVLGVEKVGIRDHFFELGGHSLMISQIINRMYKTVGKGVAFRLFYDNPTIETLSKALRNEQFTPIHNTTLSASYPATPSQRRLWLLSQLDGGMQAYRIFGAQRLKGPLLVDCFEKAFAFVVARHEILRTSFGLNEQGELQQYILPELQQAITVKDLSAAAEPEQALEGYIQAKNLEKFELSRAPLFHAALVKLGEDDHAFVLSIHHILADGWSLEVLTAEVLTVYNQLQQGKAAALPELAIQFKDYAVWLLAAGKTPSFALSREYWLQQFAGEVPVLKLPAFRSRPLVKTFNGSQLRHSYSQTFTDRLKYFAQEHQLTPFMLLMTGVKILLSRYSNQYDITVGTPIAGREHPDLEGQVGLYLNTLAIRTVFDGNDTFLEALQKEKKQLLDAYAHQEFPFDSLVEALDLERETSRSPLFDVMVVLQNQQQLNSFRHQPTDLVITGHPVTQNTAHFDLTFTFTENDTFSLEIAYNTDIYDEVAVKRIFSHLENLFAQTSRFPDTRIKNIDLLTVAEKQLLLEEYNSCKADVGPDANIVEKFARQVALYPNQPAVVFEGRELTYVALDERSNQLAHYLLQHYNIAAEDLVMVKLERSEWMIVTLMAILKLGAAYVPVDPEYPAHRIQHILQDTQAKVSVDALLIKKMTETPGLSTAPLGTRITGNHLAYAIYTSGSTGLPKGVMITHKNLLHFLAFYNVGIHRTALTANYVFDAAVMEIFAAITSGSTLIIPREETVMIPEAYAQFLYENRISHCYMHPMHLEQIATFLGKYDQVYLKRILAGVEGIKKEAVTWYHQNNVTILNAYGPTEATIVSCAYLVGDLDRITTANIPIGKPVPNYYIYILNEDTQVLQPHGAIGELCISGPGVGRGYLNREELTREKFEASTFINGERIYRTGDLARWLPDGNIEFIGRKDQQVKIRGNRVELGEIEQVIHTYQPDLNHVLVEIKEVNGEKVLVAYYTTPEPIDKLALRSYLQEKLPGYMVPNYYVELADIPITINGKIDRRKLPDISDADIIRKTFVAPRNATEQKVTAIWKVLLGQRIIGVTDDFFELGGHSLLLTKLVNEYHRVFNVTIDLKELYANTTLEHHAYLLTTTEETSYEEIERAGEQAFYDLSPTQVRYWLLHKIRGKTKEFNIYNSFQLPANLDTDAFEYAFNALLERHEMLRTVFTEQEGIPKQRILPHEPVQIPCYQQEAAARNSVYDHAFDLGIFPLYKIALVKSASGFELFFNMHHIISDGWSMGIISRDLMELYKAKVAGSVPDIPELPVRYRDYAQWQNRLLGSTALAAQENYWKTALAGNPPYLQLPIDYANKAGKAATAAYYTIFIKEELKQKVRALSGKNATSIFAVFVAAFKVLLHRLTAEEDIIIGIPAANRNHYQLKDVVGCFLNTLMLRDKLSSDVPFEQFLQQVHHTLVQALANQNYPFEHLLEQLNIPKDDHRFPLSAVFLNLLDFEANTTAEIHDFEAVHGTLEAAPKFDLECYIKSLANGYSIHCVYDDELFKKETIAYWMEAYTAILAQVADHAAQAVSALNLFSEPAWQDEDIKPANAFTYFDAAAIEQSIARRFEEQVYLYPHHTAVFCNHRLLTYTQLNNNANHLARQLLAANTKQQRIALLLEHDETCVTGMLGVLKAGYAYVPIDVHNPLSRIRYILEDSGATILVCGQATLEKAQQVQQELPALTLVTLTVDEHIADIPNPGINIAPSAEAYILYTSGSTGTPKGVIQNQRNVLHFIRVYTNNVHIAAADNLSVFSTYTFDASVKDIYGAILNGAVVSLYDIKESGLHNLAAWIRAQHISIIHMVPTIYRHFMKGLQEQELLETVRLVDLGGEPCVKADLDYFKKHFVKGAFLVNDYGPTESTIVSQKFMSHDTQLTRNGVPLGKTVADTTIFLLDAGHKKQGIYQEGEIAFCSEHLSLGYLNRPELTERAFILDPALGGRIYKSGDIGRMLPNGEIEFLQRKDTQVKLNGLRIELSEIEHQLGNIEGIKEAVVLLKEMNGNQLLTAYLCRDAELPADEIKAILKNRLPKYMIPAIYISVAAFPLTRTGKIDRENLPEPTITDLKTVAYVAPENETESRLTTLWAEILKLDAATIGVKDNFFELGGNSLQAVVLINRINKTFDTAFSIEHLYDTLNVRELADLLEFSAMQSRYKGIPKATEKESYSVTPAQKRLWVLSNFEEGSAAYNMSSELQLTGNFDEVLFSKAFKKLIERHESLRTYFKLDPEHGLRQYVLPQEAVTWEIDLADAAEEDAAEIIRRHYTHVFDLSKAPLVKVQVVKMAAQKYLLLFNLHHIICDGWSMEVLSGELVALYNTLLHGRPVELPALPVQYRDYSEWLLSEAQQNNLKAAENYWLQKMSGRLPVLELPTVHKRPEIKTYNGATLDHRFAAVFYEALVNYTKQEGATLFMGLMAGINGLFYRYTGQTDIILGTPVAGRKHADLEHQIGLYLNTLAIRTQFASGLTFKELLSLQRSTLINAYKYQAYPFDALVDRLSLKRDLSRSALFDVMVVLQNQQHIIDAKPRAFDGATVKVFEKRKKNSQFDISFSFIESNGEVRVVAEYNTDLYNETFIRSLLQHLEEFMLQCMALPLQPIELHTENLQSLNNHAGKAVRQKKMII</sequence>
<dbReference type="OrthoDB" id="4317020at2"/>
<dbReference type="PROSITE" id="PS00455">
    <property type="entry name" value="AMP_BINDING"/>
    <property type="match status" value="2"/>
</dbReference>
<dbReference type="GO" id="GO:0031177">
    <property type="term" value="F:phosphopantetheine binding"/>
    <property type="evidence" value="ECO:0007669"/>
    <property type="project" value="InterPro"/>
</dbReference>
<proteinExistence type="predicted"/>
<feature type="domain" description="Carrier" evidence="4">
    <location>
        <begin position="699"/>
        <end position="774"/>
    </location>
</feature>
<evidence type="ECO:0000259" key="4">
    <source>
        <dbReference type="PROSITE" id="PS50075"/>
    </source>
</evidence>
<dbReference type="InterPro" id="IPR020845">
    <property type="entry name" value="AMP-binding_CS"/>
</dbReference>
<evidence type="ECO:0000256" key="3">
    <source>
        <dbReference type="ARBA" id="ARBA00022553"/>
    </source>
</evidence>
<dbReference type="PANTHER" id="PTHR45527">
    <property type="entry name" value="NONRIBOSOMAL PEPTIDE SYNTHETASE"/>
    <property type="match status" value="1"/>
</dbReference>
<reference evidence="5 6" key="1">
    <citation type="submission" date="2016-10" db="EMBL/GenBank/DDBJ databases">
        <authorList>
            <person name="de Groot N.N."/>
        </authorList>
    </citation>
    <scope>NUCLEOTIDE SEQUENCE [LARGE SCALE GENOMIC DNA]</scope>
    <source>
        <strain evidence="5 6">DSM 21039</strain>
    </source>
</reference>